<dbReference type="EMBL" id="UGJB01000004">
    <property type="protein sequence ID" value="STQ11609.1"/>
    <property type="molecule type" value="Genomic_DNA"/>
</dbReference>
<accession>A0A377LZM9</accession>
<gene>
    <name evidence="2" type="primary">impL_6</name>
    <name evidence="2" type="ORF">NCTC10005_04388</name>
</gene>
<feature type="region of interest" description="Disordered" evidence="1">
    <location>
        <begin position="1"/>
        <end position="21"/>
    </location>
</feature>
<organism evidence="2 3">
    <name type="scientific">Enterobacter cloacae</name>
    <dbReference type="NCBI Taxonomy" id="550"/>
    <lineage>
        <taxon>Bacteria</taxon>
        <taxon>Pseudomonadati</taxon>
        <taxon>Pseudomonadota</taxon>
        <taxon>Gammaproteobacteria</taxon>
        <taxon>Enterobacterales</taxon>
        <taxon>Enterobacteriaceae</taxon>
        <taxon>Enterobacter</taxon>
        <taxon>Enterobacter cloacae complex</taxon>
    </lineage>
</organism>
<evidence type="ECO:0000256" key="1">
    <source>
        <dbReference type="SAM" id="MobiDB-lite"/>
    </source>
</evidence>
<protein>
    <submittedName>
        <fullName evidence="2">Type VI secretion system protein ImpL</fullName>
    </submittedName>
</protein>
<reference evidence="2 3" key="1">
    <citation type="submission" date="2018-06" db="EMBL/GenBank/DDBJ databases">
        <authorList>
            <consortium name="Pathogen Informatics"/>
            <person name="Doyle S."/>
        </authorList>
    </citation>
    <scope>NUCLEOTIDE SEQUENCE [LARGE SCALE GENOMIC DNA]</scope>
    <source>
        <strain evidence="2 3">NCTC10005</strain>
    </source>
</reference>
<evidence type="ECO:0000313" key="2">
    <source>
        <dbReference type="EMBL" id="STQ11609.1"/>
    </source>
</evidence>
<sequence length="63" mass="6759">MFSLPEKKTAGTSASTADAEQYIPGSQRHALTLPAIWQGTVDDCPAFVAAVSVWRGSRRLPGR</sequence>
<name>A0A377LZM9_ENTCL</name>
<evidence type="ECO:0000313" key="3">
    <source>
        <dbReference type="Proteomes" id="UP000255106"/>
    </source>
</evidence>
<dbReference type="AlphaFoldDB" id="A0A377LZM9"/>
<proteinExistence type="predicted"/>
<dbReference type="Proteomes" id="UP000255106">
    <property type="component" value="Unassembled WGS sequence"/>
</dbReference>